<protein>
    <submittedName>
        <fullName evidence="5">Uncharacterized protein</fullName>
    </submittedName>
</protein>
<dbReference type="GO" id="GO:0016798">
    <property type="term" value="F:hydrolase activity, acting on glycosyl bonds"/>
    <property type="evidence" value="ECO:0007669"/>
    <property type="project" value="UniProtKB-KW"/>
</dbReference>
<dbReference type="InterPro" id="IPR005323">
    <property type="entry name" value="CBM41_pullulanase"/>
</dbReference>
<dbReference type="EMBL" id="CP015118">
    <property type="protein sequence ID" value="ARN19186.1"/>
    <property type="molecule type" value="Genomic_DNA"/>
</dbReference>
<evidence type="ECO:0000256" key="1">
    <source>
        <dbReference type="ARBA" id="ARBA00008061"/>
    </source>
</evidence>
<comment type="similarity">
    <text evidence="1">Belongs to the glycosyl hydrolase 13 family.</text>
</comment>
<reference evidence="5 6" key="1">
    <citation type="submission" date="2016-04" db="EMBL/GenBank/DDBJ databases">
        <title>Complete genome sequence of natural rubber-degrading, novel Gram-negative bacterium, Rhizobacter gummiphilus strain NS21.</title>
        <authorList>
            <person name="Tabata M."/>
            <person name="Kasai D."/>
            <person name="Fukuda M."/>
        </authorList>
    </citation>
    <scope>NUCLEOTIDE SEQUENCE [LARGE SCALE GENOMIC DNA]</scope>
    <source>
        <strain evidence="5 6">NS21</strain>
    </source>
</reference>
<dbReference type="Proteomes" id="UP000193427">
    <property type="component" value="Chromosome"/>
</dbReference>
<evidence type="ECO:0000256" key="2">
    <source>
        <dbReference type="ARBA" id="ARBA00022729"/>
    </source>
</evidence>
<keyword evidence="4" id="KW-0326">Glycosidase</keyword>
<dbReference type="CDD" id="cd10315">
    <property type="entry name" value="CBM41_pullulanase"/>
    <property type="match status" value="1"/>
</dbReference>
<dbReference type="KEGG" id="rgu:A4W93_04255"/>
<accession>A0A1W6L4S1</accession>
<dbReference type="GO" id="GO:0030246">
    <property type="term" value="F:carbohydrate binding"/>
    <property type="evidence" value="ECO:0007669"/>
    <property type="project" value="InterPro"/>
</dbReference>
<dbReference type="SUPFAM" id="SSF49452">
    <property type="entry name" value="Starch-binding domain-like"/>
    <property type="match status" value="1"/>
</dbReference>
<name>A0A1W6L4S1_9BURK</name>
<evidence type="ECO:0000256" key="4">
    <source>
        <dbReference type="ARBA" id="ARBA00023295"/>
    </source>
</evidence>
<keyword evidence="2" id="KW-0732">Signal</keyword>
<evidence type="ECO:0000256" key="3">
    <source>
        <dbReference type="ARBA" id="ARBA00022801"/>
    </source>
</evidence>
<dbReference type="Gene3D" id="2.60.40.1110">
    <property type="match status" value="1"/>
</dbReference>
<sequence length="140" mass="15369">MKDIRSTLKIAVAAALAACALGAQAQTATINYNRCDNAYDGWGAHLWKDGGIPLAGIEWQKPMPVSGKNDFGVFWTVKVDDFTKGRVNYIIHKGDSKEQGGRDMAFDASTTKEIWVNSGDRKIYTSLEDAKKAREAKPCN</sequence>
<keyword evidence="3" id="KW-0378">Hydrolase</keyword>
<dbReference type="OrthoDB" id="8906203at2"/>
<dbReference type="Pfam" id="PF03714">
    <property type="entry name" value="PUD"/>
    <property type="match status" value="1"/>
</dbReference>
<evidence type="ECO:0000313" key="5">
    <source>
        <dbReference type="EMBL" id="ARN19186.1"/>
    </source>
</evidence>
<dbReference type="STRING" id="946333.A4W93_04255"/>
<dbReference type="GO" id="GO:0005975">
    <property type="term" value="P:carbohydrate metabolic process"/>
    <property type="evidence" value="ECO:0007669"/>
    <property type="project" value="InterPro"/>
</dbReference>
<keyword evidence="6" id="KW-1185">Reference proteome</keyword>
<dbReference type="AlphaFoldDB" id="A0A1W6L4S1"/>
<organism evidence="5 6">
    <name type="scientific">Piscinibacter gummiphilus</name>
    <dbReference type="NCBI Taxonomy" id="946333"/>
    <lineage>
        <taxon>Bacteria</taxon>
        <taxon>Pseudomonadati</taxon>
        <taxon>Pseudomonadota</taxon>
        <taxon>Betaproteobacteria</taxon>
        <taxon>Burkholderiales</taxon>
        <taxon>Sphaerotilaceae</taxon>
        <taxon>Piscinibacter</taxon>
    </lineage>
</organism>
<dbReference type="InterPro" id="IPR013784">
    <property type="entry name" value="Carb-bd-like_fold"/>
</dbReference>
<gene>
    <name evidence="5" type="ORF">A4W93_04255</name>
</gene>
<proteinExistence type="inferred from homology"/>
<evidence type="ECO:0000313" key="6">
    <source>
        <dbReference type="Proteomes" id="UP000193427"/>
    </source>
</evidence>
<dbReference type="RefSeq" id="WP_085749437.1">
    <property type="nucleotide sequence ID" value="NZ_BSPR01000002.1"/>
</dbReference>